<feature type="region of interest" description="Disordered" evidence="1">
    <location>
        <begin position="55"/>
        <end position="84"/>
    </location>
</feature>
<dbReference type="RefSeq" id="WP_135996897.1">
    <property type="nucleotide sequence ID" value="NZ_CP071057.1"/>
</dbReference>
<gene>
    <name evidence="3" type="ORF">E5163_13590</name>
</gene>
<dbReference type="Gene3D" id="1.20.90.10">
    <property type="entry name" value="Phospholipase A2 domain"/>
    <property type="match status" value="1"/>
</dbReference>
<evidence type="ECO:0000313" key="3">
    <source>
        <dbReference type="EMBL" id="TGY87939.1"/>
    </source>
</evidence>
<name>A0A4V3RXV1_9PROT</name>
<protein>
    <submittedName>
        <fullName evidence="3">Uncharacterized protein</fullName>
    </submittedName>
</protein>
<evidence type="ECO:0000313" key="4">
    <source>
        <dbReference type="Proteomes" id="UP000308054"/>
    </source>
</evidence>
<keyword evidence="2" id="KW-0732">Signal</keyword>
<dbReference type="OrthoDB" id="7630372at2"/>
<dbReference type="GO" id="GO:0050482">
    <property type="term" value="P:arachidonate secretion"/>
    <property type="evidence" value="ECO:0007669"/>
    <property type="project" value="InterPro"/>
</dbReference>
<dbReference type="AlphaFoldDB" id="A0A4V3RXV1"/>
<dbReference type="SUPFAM" id="SSF48619">
    <property type="entry name" value="Phospholipase A2, PLA2"/>
    <property type="match status" value="1"/>
</dbReference>
<dbReference type="Proteomes" id="UP000308054">
    <property type="component" value="Unassembled WGS sequence"/>
</dbReference>
<dbReference type="GO" id="GO:0006644">
    <property type="term" value="P:phospholipid metabolic process"/>
    <property type="evidence" value="ECO:0007669"/>
    <property type="project" value="InterPro"/>
</dbReference>
<reference evidence="3 4" key="1">
    <citation type="journal article" date="2017" name="Int. J. Syst. Evol. Microbiol.">
        <title>Marinicauda algicola sp. nov., isolated from a marine red alga Rhodosorus marinus.</title>
        <authorList>
            <person name="Jeong S.E."/>
            <person name="Jeon S.H."/>
            <person name="Chun B.H."/>
            <person name="Kim D.W."/>
            <person name="Jeon C.O."/>
        </authorList>
    </citation>
    <scope>NUCLEOTIDE SEQUENCE [LARGE SCALE GENOMIC DNA]</scope>
    <source>
        <strain evidence="3 4">JCM 31718</strain>
    </source>
</reference>
<dbReference type="GO" id="GO:0004623">
    <property type="term" value="F:phospholipase A2 activity"/>
    <property type="evidence" value="ECO:0007669"/>
    <property type="project" value="InterPro"/>
</dbReference>
<dbReference type="InterPro" id="IPR036444">
    <property type="entry name" value="PLipase_A2_dom_sf"/>
</dbReference>
<evidence type="ECO:0000256" key="2">
    <source>
        <dbReference type="SAM" id="SignalP"/>
    </source>
</evidence>
<organism evidence="3 4">
    <name type="scientific">Marinicauda algicola</name>
    <dbReference type="NCBI Taxonomy" id="2029849"/>
    <lineage>
        <taxon>Bacteria</taxon>
        <taxon>Pseudomonadati</taxon>
        <taxon>Pseudomonadota</taxon>
        <taxon>Alphaproteobacteria</taxon>
        <taxon>Maricaulales</taxon>
        <taxon>Maricaulaceae</taxon>
        <taxon>Marinicauda</taxon>
    </lineage>
</organism>
<sequence>MTLLKALCGIGPMLKPALCILALTIIPASGAAAVQNPGDVRDNDRAESRIDSRILQRTAQQDSEDDEEQGGRLPRGVIPSGPTLPDAARIAVPDLPATLTTTYEEREQSMMRDSDHCGPSWLTEVTGSALDGQFEQVCKRHDACYRLQEKTQRWCDDRMEREMDAICDGTSWYRWLDCTASAAIYNSFIRTTYGGEAYSGDGEPIPPMGEIVSVDREVIDDWFSDDEVTYCVTVRNTSPITQEYDIELYSGQGNLVDREPDSYEFNVEAGRQATECVGTNYSASWSKGDLSRRVQILLRADTPVGWAFTDDMVVVDTIVQRGR</sequence>
<keyword evidence="4" id="KW-1185">Reference proteome</keyword>
<proteinExistence type="predicted"/>
<feature type="chain" id="PRO_5021002710" evidence="2">
    <location>
        <begin position="32"/>
        <end position="323"/>
    </location>
</feature>
<feature type="signal peptide" evidence="2">
    <location>
        <begin position="1"/>
        <end position="31"/>
    </location>
</feature>
<dbReference type="EMBL" id="SRXW01000004">
    <property type="protein sequence ID" value="TGY87939.1"/>
    <property type="molecule type" value="Genomic_DNA"/>
</dbReference>
<accession>A0A4V3RXV1</accession>
<comment type="caution">
    <text evidence="3">The sequence shown here is derived from an EMBL/GenBank/DDBJ whole genome shotgun (WGS) entry which is preliminary data.</text>
</comment>
<evidence type="ECO:0000256" key="1">
    <source>
        <dbReference type="SAM" id="MobiDB-lite"/>
    </source>
</evidence>